<dbReference type="GO" id="GO:0008168">
    <property type="term" value="F:methyltransferase activity"/>
    <property type="evidence" value="ECO:0007669"/>
    <property type="project" value="UniProtKB-KW"/>
</dbReference>
<evidence type="ECO:0000256" key="2">
    <source>
        <dbReference type="ARBA" id="ARBA00022679"/>
    </source>
</evidence>
<dbReference type="PANTHER" id="PTHR12049:SF7">
    <property type="entry name" value="PROTEIN ARGININE METHYLTRANSFERASE NDUFAF7, MITOCHONDRIAL"/>
    <property type="match status" value="1"/>
</dbReference>
<evidence type="ECO:0000313" key="3">
    <source>
        <dbReference type="EMBL" id="MDQ0394653.1"/>
    </source>
</evidence>
<dbReference type="Gene3D" id="3.40.50.12710">
    <property type="match status" value="1"/>
</dbReference>
<keyword evidence="1 3" id="KW-0489">Methyltransferase</keyword>
<dbReference type="SUPFAM" id="SSF53335">
    <property type="entry name" value="S-adenosyl-L-methionine-dependent methyltransferases"/>
    <property type="match status" value="1"/>
</dbReference>
<dbReference type="EMBL" id="JAUSVK010000001">
    <property type="protein sequence ID" value="MDQ0394653.1"/>
    <property type="molecule type" value="Genomic_DNA"/>
</dbReference>
<organism evidence="3 4">
    <name type="scientific">Labrys monachus</name>
    <dbReference type="NCBI Taxonomy" id="217067"/>
    <lineage>
        <taxon>Bacteria</taxon>
        <taxon>Pseudomonadati</taxon>
        <taxon>Pseudomonadota</taxon>
        <taxon>Alphaproteobacteria</taxon>
        <taxon>Hyphomicrobiales</taxon>
        <taxon>Xanthobacteraceae</taxon>
        <taxon>Labrys</taxon>
    </lineage>
</organism>
<keyword evidence="2" id="KW-0808">Transferase</keyword>
<name>A0ABU0FKP0_9HYPH</name>
<accession>A0ABU0FKP0</accession>
<dbReference type="RefSeq" id="WP_307432128.1">
    <property type="nucleotide sequence ID" value="NZ_JAUSVK010000001.1"/>
</dbReference>
<protein>
    <submittedName>
        <fullName evidence="3">SAM-dependent MidA family methyltransferase</fullName>
    </submittedName>
</protein>
<dbReference type="PANTHER" id="PTHR12049">
    <property type="entry name" value="PROTEIN ARGININE METHYLTRANSFERASE NDUFAF7, MITOCHONDRIAL"/>
    <property type="match status" value="1"/>
</dbReference>
<evidence type="ECO:0000256" key="1">
    <source>
        <dbReference type="ARBA" id="ARBA00022603"/>
    </source>
</evidence>
<gene>
    <name evidence="3" type="ORF">J3R73_004445</name>
</gene>
<dbReference type="GO" id="GO:0032259">
    <property type="term" value="P:methylation"/>
    <property type="evidence" value="ECO:0007669"/>
    <property type="project" value="UniProtKB-KW"/>
</dbReference>
<dbReference type="InterPro" id="IPR003788">
    <property type="entry name" value="NDUFAF7"/>
</dbReference>
<evidence type="ECO:0000313" key="4">
    <source>
        <dbReference type="Proteomes" id="UP001237448"/>
    </source>
</evidence>
<proteinExistence type="predicted"/>
<dbReference type="Pfam" id="PF02636">
    <property type="entry name" value="Methyltransf_28"/>
    <property type="match status" value="1"/>
</dbReference>
<dbReference type="InterPro" id="IPR029063">
    <property type="entry name" value="SAM-dependent_MTases_sf"/>
</dbReference>
<sequence length="356" mass="37769">MTGAPPDTPLGAEIRTLIRLEGPISVARFMALALGHPRHGYYMTRDPLGAQGDFTTAPEISQMFGELIGLWAAHSWMAMGSPDRVALVELGPGRGTLMADALRAVGKAAPAFGRALELHLVETSPVLRQAQASRLGNFEPGWHGDVAGLPDLPLIVIANEFFDALPIHQFVHRGRGWHERLVGLDGDDLVFGLAPEAIALPAAPRSNALDGTIVEYAEAGSLVMAELGRRIVGRGGAALIVDYGHIEFDVGDTLQAVAGHAFADPLARPGEADLTSHVCFETLARVAAGHGLGVDILTTQGHFLEELGIRQMAANLKRHATPAQAAAIDSALERLTDPSPRAMGSLFKVMALSPRR</sequence>
<comment type="caution">
    <text evidence="3">The sequence shown here is derived from an EMBL/GenBank/DDBJ whole genome shotgun (WGS) entry which is preliminary data.</text>
</comment>
<dbReference type="Proteomes" id="UP001237448">
    <property type="component" value="Unassembled WGS sequence"/>
</dbReference>
<keyword evidence="4" id="KW-1185">Reference proteome</keyword>
<reference evidence="3 4" key="1">
    <citation type="submission" date="2023-07" db="EMBL/GenBank/DDBJ databases">
        <title>Genomic Encyclopedia of Type Strains, Phase IV (KMG-IV): sequencing the most valuable type-strain genomes for metagenomic binning, comparative biology and taxonomic classification.</title>
        <authorList>
            <person name="Goeker M."/>
        </authorList>
    </citation>
    <scope>NUCLEOTIDE SEQUENCE [LARGE SCALE GENOMIC DNA]</scope>
    <source>
        <strain evidence="3 4">DSM 5896</strain>
    </source>
</reference>
<dbReference type="InterPro" id="IPR038375">
    <property type="entry name" value="NDUFAF7_sf"/>
</dbReference>